<dbReference type="EMBL" id="JASFZW010000009">
    <property type="protein sequence ID" value="KAK2076731.1"/>
    <property type="molecule type" value="Genomic_DNA"/>
</dbReference>
<feature type="compositionally biased region" description="Basic and acidic residues" evidence="3">
    <location>
        <begin position="343"/>
        <end position="356"/>
    </location>
</feature>
<comment type="caution">
    <text evidence="5">The sequence shown here is derived from an EMBL/GenBank/DDBJ whole genome shotgun (WGS) entry which is preliminary data.</text>
</comment>
<protein>
    <recommendedName>
        <fullName evidence="4">ODAD1 central coiled coil region domain-containing protein</fullName>
    </recommendedName>
</protein>
<dbReference type="PANTHER" id="PTHR21694">
    <property type="entry name" value="COILED-COIL DOMAIN-CONTAINING PROTEIN 63"/>
    <property type="match status" value="1"/>
</dbReference>
<accession>A0AAD9IEC6</accession>
<feature type="coiled-coil region" evidence="2">
    <location>
        <begin position="12"/>
        <end position="72"/>
    </location>
</feature>
<dbReference type="InterPro" id="IPR049258">
    <property type="entry name" value="ODAD1_CC"/>
</dbReference>
<keyword evidence="1 2" id="KW-0175">Coiled coil</keyword>
<proteinExistence type="predicted"/>
<evidence type="ECO:0000313" key="5">
    <source>
        <dbReference type="EMBL" id="KAK2076731.1"/>
    </source>
</evidence>
<organism evidence="5 6">
    <name type="scientific">Prototheca wickerhamii</name>
    <dbReference type="NCBI Taxonomy" id="3111"/>
    <lineage>
        <taxon>Eukaryota</taxon>
        <taxon>Viridiplantae</taxon>
        <taxon>Chlorophyta</taxon>
        <taxon>core chlorophytes</taxon>
        <taxon>Trebouxiophyceae</taxon>
        <taxon>Chlorellales</taxon>
        <taxon>Chlorellaceae</taxon>
        <taxon>Prototheca</taxon>
    </lineage>
</organism>
<dbReference type="Proteomes" id="UP001255856">
    <property type="component" value="Unassembled WGS sequence"/>
</dbReference>
<evidence type="ECO:0000313" key="6">
    <source>
        <dbReference type="Proteomes" id="UP001255856"/>
    </source>
</evidence>
<evidence type="ECO:0000259" key="4">
    <source>
        <dbReference type="Pfam" id="PF21773"/>
    </source>
</evidence>
<sequence>MNIVAISTAQIARKQRAALEVIEAENERLKEQLLLENKLSVHPPTPSGWALLSSLQAEADAFSRKIGEAQRQRAALARAITVLERSVREKRRQRGSLDSCSQAVIQGRRRLRLLEDQLEAASVRQSQMMLARSQSRDHVRTLDQESSLMLLLAARTKQWLGRRKADLMDLVLDISDAHERGEKAKALAAHARAQAERESGALEQEWRRLAALIQQERATRDADRRAERAAREQEMAQLFSQDYPAPARLDGAASPGVHFASHTQREQAITDAFQKISTATGYSSMEELVANLAGLQERNFARFKHLVDVQASLAALEREREALEAQAEAAEGAAGAAAAAEAARGRAAQESRRRAAETQQENEVLASQHEKLLAELDGVAKTVSALLAELG</sequence>
<feature type="domain" description="ODAD1 central coiled coil region" evidence="4">
    <location>
        <begin position="109"/>
        <end position="388"/>
    </location>
</feature>
<evidence type="ECO:0000256" key="2">
    <source>
        <dbReference type="SAM" id="Coils"/>
    </source>
</evidence>
<reference evidence="5" key="1">
    <citation type="submission" date="2021-01" db="EMBL/GenBank/DDBJ databases">
        <authorList>
            <person name="Eckstrom K.M.E."/>
        </authorList>
    </citation>
    <scope>NUCLEOTIDE SEQUENCE</scope>
    <source>
        <strain evidence="5">UVCC 0001</strain>
    </source>
</reference>
<gene>
    <name evidence="5" type="ORF">QBZ16_005491</name>
</gene>
<dbReference type="InterPro" id="IPR051876">
    <property type="entry name" value="ODA-DC/CCD"/>
</dbReference>
<evidence type="ECO:0000256" key="3">
    <source>
        <dbReference type="SAM" id="MobiDB-lite"/>
    </source>
</evidence>
<evidence type="ECO:0000256" key="1">
    <source>
        <dbReference type="ARBA" id="ARBA00023054"/>
    </source>
</evidence>
<feature type="region of interest" description="Disordered" evidence="3">
    <location>
        <begin position="341"/>
        <end position="363"/>
    </location>
</feature>
<keyword evidence="6" id="KW-1185">Reference proteome</keyword>
<dbReference type="Pfam" id="PF21773">
    <property type="entry name" value="ODAD1_CC"/>
    <property type="match status" value="1"/>
</dbReference>
<dbReference type="PANTHER" id="PTHR21694:SF18">
    <property type="entry name" value="COILED-COIL DOMAIN-CONTAINING PROTEIN 63"/>
    <property type="match status" value="1"/>
</dbReference>
<dbReference type="AlphaFoldDB" id="A0AAD9IEC6"/>
<name>A0AAD9IEC6_PROWI</name>